<dbReference type="AlphaFoldDB" id="A0A392RB07"/>
<organism evidence="1 2">
    <name type="scientific">Trifolium medium</name>
    <dbReference type="NCBI Taxonomy" id="97028"/>
    <lineage>
        <taxon>Eukaryota</taxon>
        <taxon>Viridiplantae</taxon>
        <taxon>Streptophyta</taxon>
        <taxon>Embryophyta</taxon>
        <taxon>Tracheophyta</taxon>
        <taxon>Spermatophyta</taxon>
        <taxon>Magnoliopsida</taxon>
        <taxon>eudicotyledons</taxon>
        <taxon>Gunneridae</taxon>
        <taxon>Pentapetalae</taxon>
        <taxon>rosids</taxon>
        <taxon>fabids</taxon>
        <taxon>Fabales</taxon>
        <taxon>Fabaceae</taxon>
        <taxon>Papilionoideae</taxon>
        <taxon>50 kb inversion clade</taxon>
        <taxon>NPAAA clade</taxon>
        <taxon>Hologalegina</taxon>
        <taxon>IRL clade</taxon>
        <taxon>Trifolieae</taxon>
        <taxon>Trifolium</taxon>
    </lineage>
</organism>
<protein>
    <submittedName>
        <fullName evidence="1">Uncharacterized protein</fullName>
    </submittedName>
</protein>
<comment type="caution">
    <text evidence="1">The sequence shown here is derived from an EMBL/GenBank/DDBJ whole genome shotgun (WGS) entry which is preliminary data.</text>
</comment>
<reference evidence="1 2" key="1">
    <citation type="journal article" date="2018" name="Front. Plant Sci.">
        <title>Red Clover (Trifolium pratense) and Zigzag Clover (T. medium) - A Picture of Genomic Similarities and Differences.</title>
        <authorList>
            <person name="Dluhosova J."/>
            <person name="Istvanek J."/>
            <person name="Nedelnik J."/>
            <person name="Repkova J."/>
        </authorList>
    </citation>
    <scope>NUCLEOTIDE SEQUENCE [LARGE SCALE GENOMIC DNA]</scope>
    <source>
        <strain evidence="2">cv. 10/8</strain>
        <tissue evidence="1">Leaf</tissue>
    </source>
</reference>
<dbReference type="EMBL" id="LXQA010203899">
    <property type="protein sequence ID" value="MCI33377.1"/>
    <property type="molecule type" value="Genomic_DNA"/>
</dbReference>
<keyword evidence="2" id="KW-1185">Reference proteome</keyword>
<evidence type="ECO:0000313" key="2">
    <source>
        <dbReference type="Proteomes" id="UP000265520"/>
    </source>
</evidence>
<feature type="non-terminal residue" evidence="1">
    <location>
        <position position="59"/>
    </location>
</feature>
<proteinExistence type="predicted"/>
<dbReference type="Proteomes" id="UP000265520">
    <property type="component" value="Unassembled WGS sequence"/>
</dbReference>
<sequence>MESTTTVVVRTNGVDGGRENSGVRVCEGEMYDGGRGSRGELRRRVVVHDEREMARKGNK</sequence>
<accession>A0A392RB07</accession>
<evidence type="ECO:0000313" key="1">
    <source>
        <dbReference type="EMBL" id="MCI33377.1"/>
    </source>
</evidence>
<name>A0A392RB07_9FABA</name>